<sequence length="327" mass="34934">MFIRRHFGAAAVAVLAIPRLAHAQTFSAWPSSDRSVEVIVPVTPGGPLDGMVRLVMPLVAERIPGLRAVVTNRPGAGSQIGLEATFNAAPDGYTFGATSMPAQMAIPVERPARYRAMEFTFLANVVEDPNAFYVAAGSPVRDVADLITRARAAPGTISCGTTGIGSDDHLFLIAFESTARVPPLVHVPFNGNAVLFPQLLGGHLDLAAVNISDAIALKREGKVRALAVAAAERSPTAPEVPTMRELGFEVIGAASRGILGPPSLPGPIAERLQEAFRGALADPRSVAEAERQFMPLRPLIGAEYRRMAQGIEDTVRALWQERPWRDR</sequence>
<feature type="signal peptide" evidence="2">
    <location>
        <begin position="1"/>
        <end position="23"/>
    </location>
</feature>
<evidence type="ECO:0000313" key="4">
    <source>
        <dbReference type="Proteomes" id="UP001523392"/>
    </source>
</evidence>
<dbReference type="EMBL" id="JAFIRR010000060">
    <property type="protein sequence ID" value="MCO6416518.1"/>
    <property type="molecule type" value="Genomic_DNA"/>
</dbReference>
<dbReference type="Gene3D" id="3.40.190.10">
    <property type="entry name" value="Periplasmic binding protein-like II"/>
    <property type="match status" value="1"/>
</dbReference>
<evidence type="ECO:0000256" key="1">
    <source>
        <dbReference type="ARBA" id="ARBA00006987"/>
    </source>
</evidence>
<gene>
    <name evidence="3" type="ORF">JYK14_10110</name>
</gene>
<dbReference type="PIRSF" id="PIRSF017082">
    <property type="entry name" value="YflP"/>
    <property type="match status" value="1"/>
</dbReference>
<keyword evidence="2" id="KW-0732">Signal</keyword>
<evidence type="ECO:0000256" key="2">
    <source>
        <dbReference type="SAM" id="SignalP"/>
    </source>
</evidence>
<dbReference type="InterPro" id="IPR042100">
    <property type="entry name" value="Bug_dom1"/>
</dbReference>
<dbReference type="PANTHER" id="PTHR42928:SF5">
    <property type="entry name" value="BLR1237 PROTEIN"/>
    <property type="match status" value="1"/>
</dbReference>
<reference evidence="3 4" key="1">
    <citation type="submission" date="2021-12" db="EMBL/GenBank/DDBJ databases">
        <title>Siccirubricoccus leaddurans sp. nov., a high concentration Zn2+ tolerance bacterium.</title>
        <authorList>
            <person name="Cao Y."/>
        </authorList>
    </citation>
    <scope>NUCLEOTIDE SEQUENCE [LARGE SCALE GENOMIC DNA]</scope>
    <source>
        <strain evidence="3 4">KC 17139</strain>
    </source>
</reference>
<dbReference type="Pfam" id="PF03401">
    <property type="entry name" value="TctC"/>
    <property type="match status" value="1"/>
</dbReference>
<comment type="similarity">
    <text evidence="1">Belongs to the UPF0065 (bug) family.</text>
</comment>
<protein>
    <submittedName>
        <fullName evidence="3">Tripartite tricarboxylate transporter substrate binding protein</fullName>
    </submittedName>
</protein>
<organism evidence="3 4">
    <name type="scientific">Siccirubricoccus soli</name>
    <dbReference type="NCBI Taxonomy" id="2899147"/>
    <lineage>
        <taxon>Bacteria</taxon>
        <taxon>Pseudomonadati</taxon>
        <taxon>Pseudomonadota</taxon>
        <taxon>Alphaproteobacteria</taxon>
        <taxon>Acetobacterales</taxon>
        <taxon>Roseomonadaceae</taxon>
        <taxon>Siccirubricoccus</taxon>
    </lineage>
</organism>
<feature type="chain" id="PRO_5047018220" evidence="2">
    <location>
        <begin position="24"/>
        <end position="327"/>
    </location>
</feature>
<dbReference type="Gene3D" id="3.40.190.150">
    <property type="entry name" value="Bordetella uptake gene, domain 1"/>
    <property type="match status" value="1"/>
</dbReference>
<dbReference type="PANTHER" id="PTHR42928">
    <property type="entry name" value="TRICARBOXYLATE-BINDING PROTEIN"/>
    <property type="match status" value="1"/>
</dbReference>
<keyword evidence="4" id="KW-1185">Reference proteome</keyword>
<accession>A0ABT1D3M0</accession>
<dbReference type="CDD" id="cd07012">
    <property type="entry name" value="PBP2_Bug_TTT"/>
    <property type="match status" value="1"/>
</dbReference>
<dbReference type="Proteomes" id="UP001523392">
    <property type="component" value="Unassembled WGS sequence"/>
</dbReference>
<dbReference type="InterPro" id="IPR005064">
    <property type="entry name" value="BUG"/>
</dbReference>
<dbReference type="RefSeq" id="WP_252953127.1">
    <property type="nucleotide sequence ID" value="NZ_JAFIRR010000060.1"/>
</dbReference>
<comment type="caution">
    <text evidence="3">The sequence shown here is derived from an EMBL/GenBank/DDBJ whole genome shotgun (WGS) entry which is preliminary data.</text>
</comment>
<evidence type="ECO:0000313" key="3">
    <source>
        <dbReference type="EMBL" id="MCO6416518.1"/>
    </source>
</evidence>
<proteinExistence type="inferred from homology"/>
<dbReference type="SUPFAM" id="SSF53850">
    <property type="entry name" value="Periplasmic binding protein-like II"/>
    <property type="match status" value="1"/>
</dbReference>
<name>A0ABT1D3M0_9PROT</name>